<dbReference type="GO" id="GO:0003950">
    <property type="term" value="F:NAD+ poly-ADP-ribosyltransferase activity"/>
    <property type="evidence" value="ECO:0007669"/>
    <property type="project" value="InterPro"/>
</dbReference>
<dbReference type="SUPFAM" id="SSF56399">
    <property type="entry name" value="ADP-ribosylation"/>
    <property type="match status" value="1"/>
</dbReference>
<gene>
    <name evidence="2" type="ORF">Agabi119p4_5986</name>
</gene>
<dbReference type="Proteomes" id="UP000629468">
    <property type="component" value="Unassembled WGS sequence"/>
</dbReference>
<evidence type="ECO:0000313" key="3">
    <source>
        <dbReference type="Proteomes" id="UP000629468"/>
    </source>
</evidence>
<dbReference type="InterPro" id="IPR012317">
    <property type="entry name" value="Poly(ADP-ribose)pol_cat_dom"/>
</dbReference>
<name>A0A8H7KG23_AGABI</name>
<proteinExistence type="predicted"/>
<reference evidence="2 3" key="1">
    <citation type="journal article" name="Sci. Rep.">
        <title>Telomere-to-telomere assembled and centromere annotated genomes of the two main subspecies of the button mushroom Agaricus bisporus reveal especially polymorphic chromosome ends.</title>
        <authorList>
            <person name="Sonnenberg A.S.M."/>
            <person name="Sedaghat-Telgerd N."/>
            <person name="Lavrijssen B."/>
            <person name="Ohm R.A."/>
            <person name="Hendrickx P.M."/>
            <person name="Scholtmeijer K."/>
            <person name="Baars J.J.P."/>
            <person name="van Peer A."/>
        </authorList>
    </citation>
    <scope>NUCLEOTIDE SEQUENCE [LARGE SCALE GENOMIC DNA]</scope>
    <source>
        <strain evidence="2 3">H119_p4</strain>
    </source>
</reference>
<dbReference type="PANTHER" id="PTHR31681:SF3">
    <property type="entry name" value="OS04G0690100 PROTEIN"/>
    <property type="match status" value="1"/>
</dbReference>
<comment type="caution">
    <text evidence="2">The sequence shown here is derived from an EMBL/GenBank/DDBJ whole genome shotgun (WGS) entry which is preliminary data.</text>
</comment>
<dbReference type="PANTHER" id="PTHR31681">
    <property type="entry name" value="C2H2-LIKE ZINC FINGER PROTEIN"/>
    <property type="match status" value="1"/>
</dbReference>
<evidence type="ECO:0000313" key="2">
    <source>
        <dbReference type="EMBL" id="KAF7771675.1"/>
    </source>
</evidence>
<dbReference type="AlphaFoldDB" id="A0A8H7KG23"/>
<dbReference type="Gene3D" id="3.90.228.10">
    <property type="match status" value="1"/>
</dbReference>
<protein>
    <recommendedName>
        <fullName evidence="1">PARP catalytic domain-containing protein</fullName>
    </recommendedName>
</protein>
<accession>A0A8H7KG23</accession>
<organism evidence="2 3">
    <name type="scientific">Agaricus bisporus var. burnettii</name>
    <dbReference type="NCBI Taxonomy" id="192524"/>
    <lineage>
        <taxon>Eukaryota</taxon>
        <taxon>Fungi</taxon>
        <taxon>Dikarya</taxon>
        <taxon>Basidiomycota</taxon>
        <taxon>Agaricomycotina</taxon>
        <taxon>Agaricomycetes</taxon>
        <taxon>Agaricomycetidae</taxon>
        <taxon>Agaricales</taxon>
        <taxon>Agaricineae</taxon>
        <taxon>Agaricaceae</taxon>
        <taxon>Agaricus</taxon>
    </lineage>
</organism>
<feature type="domain" description="PARP catalytic" evidence="1">
    <location>
        <begin position="42"/>
        <end position="241"/>
    </location>
</feature>
<dbReference type="EMBL" id="JABXXO010000008">
    <property type="protein sequence ID" value="KAF7771675.1"/>
    <property type="molecule type" value="Genomic_DNA"/>
</dbReference>
<sequence>MDPKHQRREEQLTNDPFCSANPINHRGGRWKKLHVLEPTDMEYITVGKQFKDGWKHPHKTEPCVKAIFKIVSPSHFLVAYYQYQDRILQDLSPPMQFSANEQLLFHGTTRACSLGEDGLKTHLCTLPACNLCCVIRQSFDVKKCGTKNRFRRFGTGIYTTSVSSKADDYTQNLNEDALGKSRAVLLNRVIVGNPKRRRRNAVHLTAPPLGCHSVIGEPGADLNYEETVVYHNDAIRPAYLIIYCEQTETIKPKLRFRNAVKALFNTPLVT</sequence>
<dbReference type="Pfam" id="PF00644">
    <property type="entry name" value="PARP"/>
    <property type="match status" value="1"/>
</dbReference>
<evidence type="ECO:0000259" key="1">
    <source>
        <dbReference type="Pfam" id="PF00644"/>
    </source>
</evidence>